<dbReference type="PROSITE" id="PS51257">
    <property type="entry name" value="PROKAR_LIPOPROTEIN"/>
    <property type="match status" value="1"/>
</dbReference>
<keyword evidence="2" id="KW-1185">Reference proteome</keyword>
<evidence type="ECO:0000256" key="1">
    <source>
        <dbReference type="SAM" id="MobiDB-lite"/>
    </source>
</evidence>
<sequence>MNRQPPAGSNASLSCHICPRKPDFSDISHLLTHVASKGHLSNYFKMKVKADQDPVAKRTLDFYDAWYDENNLQELLRERMALKDRKKGGASVASSRRPSTGNTPAASAVSPPLQHIPRRGSKLRENLLDPQLDRRIKHEPLSRSATPTDKFFPHAVDLHRAYAPHIQTWVNSSFEEMPAELKQESSEHSPSEYSLFESMTTRHSDRRDLSGLPSDSLFYFGEEYGEPEPITDIMIPKGVQWPGMAMFDSATIEMKRKRNQKKSTNVLKQLQTTSELIEPNELVFDASGTHRKTRVITGEPESSDSLIEGESEPEVEVVKRRRPNRRTRQPLTEKNVNTCRPTRQRAANPPLSTSRLSRGPYFDGLHDEDDEDDLLTYGEHKPPARTGISVLRDNSGPDITFEPHNLNYLTSAFRPGTRPGPQFSHPNIQAANPRGQPRLSAWKPYDQPGNYHPIMNRYNSRPPSYGSFDQFLTMGAQGNNPYIHGPQGQPQHYHFSSLGNEIFPFDLNDHGDNLADLFGMGQDLDTMSANPLLGLHVGADMGHNNPLFMERASREEDEATISAKSER</sequence>
<dbReference type="GeneID" id="54360789"/>
<name>A0A6J3M7Z0_9PEZI</name>
<dbReference type="AlphaFoldDB" id="A0A6J3M7Z0"/>
<dbReference type="RefSeq" id="XP_033461024.1">
    <property type="nucleotide sequence ID" value="XM_033602989.1"/>
</dbReference>
<accession>A0A6J3M7Z0</accession>
<gene>
    <name evidence="3" type="ORF">K489DRAFT_368923</name>
</gene>
<dbReference type="Proteomes" id="UP000504637">
    <property type="component" value="Unplaced"/>
</dbReference>
<feature type="compositionally biased region" description="Polar residues" evidence="1">
    <location>
        <begin position="92"/>
        <end position="105"/>
    </location>
</feature>
<feature type="region of interest" description="Disordered" evidence="1">
    <location>
        <begin position="86"/>
        <end position="127"/>
    </location>
</feature>
<reference evidence="3" key="3">
    <citation type="submission" date="2025-08" db="UniProtKB">
        <authorList>
            <consortium name="RefSeq"/>
        </authorList>
    </citation>
    <scope>IDENTIFICATION</scope>
    <source>
        <strain evidence="3">CBS 342.82</strain>
    </source>
</reference>
<reference evidence="3" key="1">
    <citation type="submission" date="2020-01" db="EMBL/GenBank/DDBJ databases">
        <authorList>
            <consortium name="DOE Joint Genome Institute"/>
            <person name="Haridas S."/>
            <person name="Albert R."/>
            <person name="Binder M."/>
            <person name="Bloem J."/>
            <person name="Labutti K."/>
            <person name="Salamov A."/>
            <person name="Andreopoulos B."/>
            <person name="Baker S.E."/>
            <person name="Barry K."/>
            <person name="Bills G."/>
            <person name="Bluhm B.H."/>
            <person name="Cannon C."/>
            <person name="Castanera R."/>
            <person name="Culley D.E."/>
            <person name="Daum C."/>
            <person name="Ezra D."/>
            <person name="Gonzalez J.B."/>
            <person name="Henrissat B."/>
            <person name="Kuo A."/>
            <person name="Liang C."/>
            <person name="Lipzen A."/>
            <person name="Lutzoni F."/>
            <person name="Magnuson J."/>
            <person name="Mondo S."/>
            <person name="Nolan M."/>
            <person name="Ohm R."/>
            <person name="Pangilinan J."/>
            <person name="Park H.-J."/>
            <person name="Ramirez L."/>
            <person name="Alfaro M."/>
            <person name="Sun H."/>
            <person name="Tritt A."/>
            <person name="Yoshinaga Y."/>
            <person name="Zwiers L.-H."/>
            <person name="Turgeon B.G."/>
            <person name="Goodwin S.B."/>
            <person name="Spatafora J.W."/>
            <person name="Crous P.W."/>
            <person name="Grigoriev I.V."/>
        </authorList>
    </citation>
    <scope>NUCLEOTIDE SEQUENCE</scope>
    <source>
        <strain evidence="3">CBS 342.82</strain>
    </source>
</reference>
<evidence type="ECO:0000313" key="2">
    <source>
        <dbReference type="Proteomes" id="UP000504637"/>
    </source>
</evidence>
<organism evidence="3">
    <name type="scientific">Dissoconium aciculare CBS 342.82</name>
    <dbReference type="NCBI Taxonomy" id="1314786"/>
    <lineage>
        <taxon>Eukaryota</taxon>
        <taxon>Fungi</taxon>
        <taxon>Dikarya</taxon>
        <taxon>Ascomycota</taxon>
        <taxon>Pezizomycotina</taxon>
        <taxon>Dothideomycetes</taxon>
        <taxon>Dothideomycetidae</taxon>
        <taxon>Mycosphaerellales</taxon>
        <taxon>Dissoconiaceae</taxon>
        <taxon>Dissoconium</taxon>
    </lineage>
</organism>
<evidence type="ECO:0000313" key="3">
    <source>
        <dbReference type="RefSeq" id="XP_033461024.1"/>
    </source>
</evidence>
<dbReference type="OrthoDB" id="5428259at2759"/>
<feature type="region of interest" description="Disordered" evidence="1">
    <location>
        <begin position="299"/>
        <end position="330"/>
    </location>
</feature>
<protein>
    <submittedName>
        <fullName evidence="3">Uncharacterized protein</fullName>
    </submittedName>
</protein>
<reference evidence="3" key="2">
    <citation type="submission" date="2020-04" db="EMBL/GenBank/DDBJ databases">
        <authorList>
            <consortium name="NCBI Genome Project"/>
        </authorList>
    </citation>
    <scope>NUCLEOTIDE SEQUENCE</scope>
    <source>
        <strain evidence="3">CBS 342.82</strain>
    </source>
</reference>
<feature type="compositionally biased region" description="Basic residues" evidence="1">
    <location>
        <begin position="319"/>
        <end position="328"/>
    </location>
</feature>
<proteinExistence type="predicted"/>